<organism evidence="2 3">
    <name type="scientific">Stentor coeruleus</name>
    <dbReference type="NCBI Taxonomy" id="5963"/>
    <lineage>
        <taxon>Eukaryota</taxon>
        <taxon>Sar</taxon>
        <taxon>Alveolata</taxon>
        <taxon>Ciliophora</taxon>
        <taxon>Postciliodesmatophora</taxon>
        <taxon>Heterotrichea</taxon>
        <taxon>Heterotrichida</taxon>
        <taxon>Stentoridae</taxon>
        <taxon>Stentor</taxon>
    </lineage>
</organism>
<reference evidence="2 3" key="1">
    <citation type="submission" date="2016-11" db="EMBL/GenBank/DDBJ databases">
        <title>The macronuclear genome of Stentor coeruleus: a giant cell with tiny introns.</title>
        <authorList>
            <person name="Slabodnick M."/>
            <person name="Ruby J.G."/>
            <person name="Reiff S.B."/>
            <person name="Swart E.C."/>
            <person name="Gosai S."/>
            <person name="Prabakaran S."/>
            <person name="Witkowska E."/>
            <person name="Larue G.E."/>
            <person name="Fisher S."/>
            <person name="Freeman R.M."/>
            <person name="Gunawardena J."/>
            <person name="Chu W."/>
            <person name="Stover N.A."/>
            <person name="Gregory B.D."/>
            <person name="Nowacki M."/>
            <person name="Derisi J."/>
            <person name="Roy S.W."/>
            <person name="Marshall W.F."/>
            <person name="Sood P."/>
        </authorList>
    </citation>
    <scope>NUCLEOTIDE SEQUENCE [LARGE SCALE GENOMIC DNA]</scope>
    <source>
        <strain evidence="2">WM001</strain>
    </source>
</reference>
<evidence type="ECO:0000256" key="1">
    <source>
        <dbReference type="SAM" id="Coils"/>
    </source>
</evidence>
<accession>A0A1R2CWC4</accession>
<evidence type="ECO:0000313" key="3">
    <source>
        <dbReference type="Proteomes" id="UP000187209"/>
    </source>
</evidence>
<dbReference type="AlphaFoldDB" id="A0A1R2CWC4"/>
<comment type="caution">
    <text evidence="2">The sequence shown here is derived from an EMBL/GenBank/DDBJ whole genome shotgun (WGS) entry which is preliminary data.</text>
</comment>
<gene>
    <name evidence="2" type="ORF">SteCoe_3853</name>
</gene>
<name>A0A1R2CWC4_9CILI</name>
<feature type="coiled-coil region" evidence="1">
    <location>
        <begin position="77"/>
        <end position="167"/>
    </location>
</feature>
<keyword evidence="3" id="KW-1185">Reference proteome</keyword>
<protein>
    <submittedName>
        <fullName evidence="2">Uncharacterized protein</fullName>
    </submittedName>
</protein>
<keyword evidence="1" id="KW-0175">Coiled coil</keyword>
<dbReference type="EMBL" id="MPUH01000046">
    <property type="protein sequence ID" value="OMJ93271.1"/>
    <property type="molecule type" value="Genomic_DNA"/>
</dbReference>
<proteinExistence type="predicted"/>
<sequence>MSFRYQEYIQYYDDYSTKDTENHDTTCNEPFYDDKIFTFSRENLKNAGNHIEKPPMYRRLSENRLKLSKKLPISRRIKDKQIENQILQEKIKTLKIEIDSKVFEESNTISQSIIRNQEKIDFYQEKLQILQKKRQAQEPKHQNNIIYQKLQEENSKIISDIKTLKEKINNKNCYQISEKNSQEISLKFKTLEDEQIKTIQANCQLSKELALKRKENYERNFECMSFNDREIMLQVYCDVQKILVFARKVSKGEQVRLSELIQVPYEIVNYTPVQIIALMRKSVQELREMISDKYAEKYCEGCNYF</sequence>
<dbReference type="Proteomes" id="UP000187209">
    <property type="component" value="Unassembled WGS sequence"/>
</dbReference>
<evidence type="ECO:0000313" key="2">
    <source>
        <dbReference type="EMBL" id="OMJ93271.1"/>
    </source>
</evidence>